<protein>
    <submittedName>
        <fullName evidence="2">Uncharacterized protein</fullName>
    </submittedName>
</protein>
<dbReference type="OrthoDB" id="129452at2759"/>
<organism evidence="2 3">
    <name type="scientific">Phytophthora cactorum</name>
    <dbReference type="NCBI Taxonomy" id="29920"/>
    <lineage>
        <taxon>Eukaryota</taxon>
        <taxon>Sar</taxon>
        <taxon>Stramenopiles</taxon>
        <taxon>Oomycota</taxon>
        <taxon>Peronosporomycetes</taxon>
        <taxon>Peronosporales</taxon>
        <taxon>Peronosporaceae</taxon>
        <taxon>Phytophthora</taxon>
    </lineage>
</organism>
<evidence type="ECO:0000313" key="3">
    <source>
        <dbReference type="Proteomes" id="UP000251314"/>
    </source>
</evidence>
<dbReference type="EMBL" id="MJFZ01003669">
    <property type="protein sequence ID" value="RAW20002.1"/>
    <property type="molecule type" value="Genomic_DNA"/>
</dbReference>
<feature type="region of interest" description="Disordered" evidence="1">
    <location>
        <begin position="42"/>
        <end position="72"/>
    </location>
</feature>
<dbReference type="Proteomes" id="UP000251314">
    <property type="component" value="Unassembled WGS sequence"/>
</dbReference>
<feature type="compositionally biased region" description="Polar residues" evidence="1">
    <location>
        <begin position="42"/>
        <end position="56"/>
    </location>
</feature>
<keyword evidence="3" id="KW-1185">Reference proteome</keyword>
<gene>
    <name evidence="2" type="ORF">PC110_g23556</name>
</gene>
<name>A0A329R985_9STRA</name>
<sequence length="91" mass="9578">AAQASTFTTESTLSVDEYHALQYKKRVEDKAAAPETILEGSSVLNTDGSMPTNYGSDISDVPMDDGEIPSSAGDFRKLAYDASSSSASHQG</sequence>
<accession>A0A329R985</accession>
<evidence type="ECO:0000256" key="1">
    <source>
        <dbReference type="SAM" id="MobiDB-lite"/>
    </source>
</evidence>
<evidence type="ECO:0000313" key="2">
    <source>
        <dbReference type="EMBL" id="RAW20002.1"/>
    </source>
</evidence>
<reference evidence="2 3" key="1">
    <citation type="submission" date="2018-01" db="EMBL/GenBank/DDBJ databases">
        <title>Draft genome of the strawberry crown rot pathogen Phytophthora cactorum.</title>
        <authorList>
            <person name="Armitage A.D."/>
            <person name="Lysoe E."/>
            <person name="Nellist C.F."/>
            <person name="Harrison R.J."/>
            <person name="Brurberg M.B."/>
        </authorList>
    </citation>
    <scope>NUCLEOTIDE SEQUENCE [LARGE SCALE GENOMIC DNA]</scope>
    <source>
        <strain evidence="2 3">10300</strain>
    </source>
</reference>
<dbReference type="VEuPathDB" id="FungiDB:PC110_g23556"/>
<comment type="caution">
    <text evidence="2">The sequence shown here is derived from an EMBL/GenBank/DDBJ whole genome shotgun (WGS) entry which is preliminary data.</text>
</comment>
<feature type="non-terminal residue" evidence="2">
    <location>
        <position position="1"/>
    </location>
</feature>
<proteinExistence type="predicted"/>
<dbReference type="AlphaFoldDB" id="A0A329R985"/>